<dbReference type="EMBL" id="JPDN02000016">
    <property type="protein sequence ID" value="PON25766.1"/>
    <property type="molecule type" value="Genomic_DNA"/>
</dbReference>
<comment type="caution">
    <text evidence="2">The sequence shown here is derived from an EMBL/GenBank/DDBJ whole genome shotgun (WGS) entry which is preliminary data.</text>
</comment>
<feature type="chain" id="PRO_5015132033" evidence="1">
    <location>
        <begin position="18"/>
        <end position="137"/>
    </location>
</feature>
<evidence type="ECO:0000313" key="2">
    <source>
        <dbReference type="EMBL" id="PON25766.1"/>
    </source>
</evidence>
<name>A0A2P4ZND4_9HYPO</name>
<proteinExistence type="predicted"/>
<evidence type="ECO:0000313" key="3">
    <source>
        <dbReference type="Proteomes" id="UP000054821"/>
    </source>
</evidence>
<sequence>FELFLLFLAVLCGSTRPPSWKVPLLRGGRQPLIQRRRGHVPVTCSMEGLKCLEAPRLRAASAFYSPRATFRPLRCQRSKRRAPRIQAASILTYMLAGNIKTTGKSYDQTIWACQRVQAHPAFSSGPFQHHKYGTELL</sequence>
<accession>A0A2P4ZND4</accession>
<gene>
    <name evidence="2" type="ORF">TGAM01_v205203</name>
</gene>
<dbReference type="Proteomes" id="UP000054821">
    <property type="component" value="Unassembled WGS sequence"/>
</dbReference>
<reference evidence="2 3" key="1">
    <citation type="journal article" date="2016" name="Genome Announc.">
        <title>Draft Whole-Genome Sequence of Trichoderma gamsii T6085, a Promising Biocontrol Agent of Fusarium Head Blight on Wheat.</title>
        <authorList>
            <person name="Baroncelli R."/>
            <person name="Zapparata A."/>
            <person name="Piaggeschi G."/>
            <person name="Sarrocco S."/>
            <person name="Vannacci G."/>
        </authorList>
    </citation>
    <scope>NUCLEOTIDE SEQUENCE [LARGE SCALE GENOMIC DNA]</scope>
    <source>
        <strain evidence="2 3">T6085</strain>
    </source>
</reference>
<protein>
    <submittedName>
        <fullName evidence="2">Uncharacterized protein</fullName>
    </submittedName>
</protein>
<evidence type="ECO:0000256" key="1">
    <source>
        <dbReference type="SAM" id="SignalP"/>
    </source>
</evidence>
<organism evidence="2 3">
    <name type="scientific">Trichoderma gamsii</name>
    <dbReference type="NCBI Taxonomy" id="398673"/>
    <lineage>
        <taxon>Eukaryota</taxon>
        <taxon>Fungi</taxon>
        <taxon>Dikarya</taxon>
        <taxon>Ascomycota</taxon>
        <taxon>Pezizomycotina</taxon>
        <taxon>Sordariomycetes</taxon>
        <taxon>Hypocreomycetidae</taxon>
        <taxon>Hypocreales</taxon>
        <taxon>Hypocreaceae</taxon>
        <taxon>Trichoderma</taxon>
    </lineage>
</organism>
<dbReference type="AlphaFoldDB" id="A0A2P4ZND4"/>
<keyword evidence="3" id="KW-1185">Reference proteome</keyword>
<feature type="non-terminal residue" evidence="2">
    <location>
        <position position="1"/>
    </location>
</feature>
<dbReference type="GeneID" id="36347571"/>
<feature type="signal peptide" evidence="1">
    <location>
        <begin position="1"/>
        <end position="17"/>
    </location>
</feature>
<keyword evidence="1" id="KW-0732">Signal</keyword>
<dbReference type="RefSeq" id="XP_024405628.1">
    <property type="nucleotide sequence ID" value="XM_024549595.1"/>
</dbReference>